<dbReference type="GO" id="GO:0016747">
    <property type="term" value="F:acyltransferase activity, transferring groups other than amino-acyl groups"/>
    <property type="evidence" value="ECO:0007669"/>
    <property type="project" value="InterPro"/>
</dbReference>
<reference evidence="2 3" key="1">
    <citation type="submission" date="2014-04" db="EMBL/GenBank/DDBJ databases">
        <authorList>
            <person name="Bishop-Lilly K.A."/>
            <person name="Broomall S.M."/>
            <person name="Chain P.S."/>
            <person name="Chertkov O."/>
            <person name="Coyne S.R."/>
            <person name="Daligault H.E."/>
            <person name="Davenport K.W."/>
            <person name="Erkkila T."/>
            <person name="Frey K.G."/>
            <person name="Gibbons H.S."/>
            <person name="Gu W."/>
            <person name="Jaissle J."/>
            <person name="Johnson S.L."/>
            <person name="Koroleva G.I."/>
            <person name="Ladner J.T."/>
            <person name="Lo C.-C."/>
            <person name="Minogue T.D."/>
            <person name="Munk C."/>
            <person name="Palacios G.F."/>
            <person name="Redden C.L."/>
            <person name="Rosenzweig C.N."/>
            <person name="Scholz M.B."/>
            <person name="Teshima H."/>
            <person name="Xu Y."/>
        </authorList>
    </citation>
    <scope>NUCLEOTIDE SEQUENCE [LARGE SCALE GENOMIC DNA]</scope>
    <source>
        <strain evidence="2 3">8244</strain>
    </source>
</reference>
<evidence type="ECO:0000313" key="2">
    <source>
        <dbReference type="EMBL" id="KFN08404.1"/>
    </source>
</evidence>
<dbReference type="AlphaFoldDB" id="A0A090ZAU8"/>
<gene>
    <name evidence="2" type="ORF">DJ90_1574</name>
</gene>
<protein>
    <submittedName>
        <fullName evidence="2">Acetyltransferase domain protein</fullName>
    </submittedName>
</protein>
<dbReference type="HOGENOM" id="CLU_2106549_0_0_9"/>
<accession>A0A090ZAU8</accession>
<dbReference type="GeneID" id="77007485"/>
<comment type="caution">
    <text evidence="2">The sequence shown here is derived from an EMBL/GenBank/DDBJ whole genome shotgun (WGS) entry which is preliminary data.</text>
</comment>
<dbReference type="Pfam" id="PF13302">
    <property type="entry name" value="Acetyltransf_3"/>
    <property type="match status" value="1"/>
</dbReference>
<dbReference type="RefSeq" id="WP_051985465.1">
    <property type="nucleotide sequence ID" value="NZ_BGML01000026.1"/>
</dbReference>
<dbReference type="InterPro" id="IPR016181">
    <property type="entry name" value="Acyl_CoA_acyltransferase"/>
</dbReference>
<proteinExistence type="predicted"/>
<dbReference type="EMBL" id="JMQA01000029">
    <property type="protein sequence ID" value="KFN08404.1"/>
    <property type="molecule type" value="Genomic_DNA"/>
</dbReference>
<dbReference type="OrthoDB" id="9785602at2"/>
<dbReference type="SUPFAM" id="SSF55729">
    <property type="entry name" value="Acyl-CoA N-acyltransferases (Nat)"/>
    <property type="match status" value="1"/>
</dbReference>
<evidence type="ECO:0000259" key="1">
    <source>
        <dbReference type="Pfam" id="PF13302"/>
    </source>
</evidence>
<dbReference type="Gene3D" id="3.40.630.30">
    <property type="match status" value="1"/>
</dbReference>
<sequence>MRIEDYFENFPILETDRILLRPITYLDIEDMYEYCSVPEVSRYTTWEYHKSKDDTKGFIDFILNRYASEKVGPWGIEYKESAQAQLVWPFREYKNVIRNQIYILRGVIDGFTPNV</sequence>
<keyword evidence="3" id="KW-1185">Reference proteome</keyword>
<dbReference type="Proteomes" id="UP000029278">
    <property type="component" value="Unassembled WGS sequence"/>
</dbReference>
<dbReference type="STRING" id="44252.DJ90_1574"/>
<organism evidence="2 3">
    <name type="scientific">Paenibacillus macerans</name>
    <name type="common">Bacillus macerans</name>
    <dbReference type="NCBI Taxonomy" id="44252"/>
    <lineage>
        <taxon>Bacteria</taxon>
        <taxon>Bacillati</taxon>
        <taxon>Bacillota</taxon>
        <taxon>Bacilli</taxon>
        <taxon>Bacillales</taxon>
        <taxon>Paenibacillaceae</taxon>
        <taxon>Paenibacillus</taxon>
    </lineage>
</organism>
<keyword evidence="2" id="KW-0808">Transferase</keyword>
<feature type="domain" description="N-acetyltransferase" evidence="1">
    <location>
        <begin position="17"/>
        <end position="81"/>
    </location>
</feature>
<name>A0A090ZAU8_PAEMA</name>
<evidence type="ECO:0000313" key="3">
    <source>
        <dbReference type="Proteomes" id="UP000029278"/>
    </source>
</evidence>
<dbReference type="InterPro" id="IPR000182">
    <property type="entry name" value="GNAT_dom"/>
</dbReference>